<dbReference type="STRING" id="1447875.A0A2B7Y7K4"/>
<dbReference type="Proteomes" id="UP000223968">
    <property type="component" value="Unassembled WGS sequence"/>
</dbReference>
<dbReference type="SUPFAM" id="SSF75011">
    <property type="entry name" value="3-carboxy-cis,cis-mucoante lactonizing enzyme"/>
    <property type="match status" value="1"/>
</dbReference>
<evidence type="ECO:0000313" key="3">
    <source>
        <dbReference type="EMBL" id="PGH17476.1"/>
    </source>
</evidence>
<keyword evidence="4" id="KW-1185">Reference proteome</keyword>
<dbReference type="InterPro" id="IPR050282">
    <property type="entry name" value="Cycloisomerase_2"/>
</dbReference>
<evidence type="ECO:0008006" key="5">
    <source>
        <dbReference type="Google" id="ProtNLM"/>
    </source>
</evidence>
<comment type="similarity">
    <text evidence="1">Belongs to the cycloisomerase 2 family.</text>
</comment>
<evidence type="ECO:0000313" key="4">
    <source>
        <dbReference type="Proteomes" id="UP000223968"/>
    </source>
</evidence>
<feature type="signal peptide" evidence="2">
    <location>
        <begin position="1"/>
        <end position="22"/>
    </location>
</feature>
<dbReference type="GO" id="GO:0017057">
    <property type="term" value="F:6-phosphogluconolactonase activity"/>
    <property type="evidence" value="ECO:0007669"/>
    <property type="project" value="TreeGrafter"/>
</dbReference>
<evidence type="ECO:0000256" key="2">
    <source>
        <dbReference type="SAM" id="SignalP"/>
    </source>
</evidence>
<organism evidence="3 4">
    <name type="scientific">Helicocarpus griseus UAMH5409</name>
    <dbReference type="NCBI Taxonomy" id="1447875"/>
    <lineage>
        <taxon>Eukaryota</taxon>
        <taxon>Fungi</taxon>
        <taxon>Dikarya</taxon>
        <taxon>Ascomycota</taxon>
        <taxon>Pezizomycotina</taxon>
        <taxon>Eurotiomycetes</taxon>
        <taxon>Eurotiomycetidae</taxon>
        <taxon>Onygenales</taxon>
        <taxon>Ajellomycetaceae</taxon>
        <taxon>Helicocarpus</taxon>
    </lineage>
</organism>
<evidence type="ECO:0000256" key="1">
    <source>
        <dbReference type="ARBA" id="ARBA00005564"/>
    </source>
</evidence>
<feature type="chain" id="PRO_5012248050" description="6-phosphogluconolactonase" evidence="2">
    <location>
        <begin position="23"/>
        <end position="398"/>
    </location>
</feature>
<name>A0A2B7Y7K4_9EURO</name>
<reference evidence="3 4" key="1">
    <citation type="submission" date="2017-10" db="EMBL/GenBank/DDBJ databases">
        <title>Comparative genomics in systemic dimorphic fungi from Ajellomycetaceae.</title>
        <authorList>
            <person name="Munoz J.F."/>
            <person name="Mcewen J.G."/>
            <person name="Clay O.K."/>
            <person name="Cuomo C.A."/>
        </authorList>
    </citation>
    <scope>NUCLEOTIDE SEQUENCE [LARGE SCALE GENOMIC DNA]</scope>
    <source>
        <strain evidence="3 4">UAMH5409</strain>
    </source>
</reference>
<dbReference type="InterPro" id="IPR015943">
    <property type="entry name" value="WD40/YVTN_repeat-like_dom_sf"/>
</dbReference>
<keyword evidence="2" id="KW-0732">Signal</keyword>
<protein>
    <recommendedName>
        <fullName evidence="5">6-phosphogluconolactonase</fullName>
    </recommendedName>
</protein>
<sequence length="398" mass="42258">MACFSKLFQAVGLTMLAQQVLAAQLYALHYTDGVHQLEFSEENGLNVVSVTVHGSPMLAWLTWDHANRNLYGIDEADGGLISWAAAEDNTLTETANVPALGSGVSNALYGGADGDGFLANAHYSTSAITTFKLPLGADSAQLQEFTYTMDGPGPNPGRQEAPHPHHIIPDPTGTFLVAPDLGADILRTYAVNKESGELTDCGGPSTQPGAGPRHAVFWTGASSRVNRRQGAGTKLFIADELSKTVSRWAVAYNGASGCPDLTLEQTLTPYADNATAIEGTKVGEIKVFGNHLYISNRNDKSFGEKNCSLSHYTLSETGEMTWSEISPAHGWYPRTFDINAAGDLVAIGDQTTSNVAIVKRDVETGKLGDLVGNLRIGVEGTPESEDGLSAVLWIDEGA</sequence>
<dbReference type="EMBL" id="PDNB01000010">
    <property type="protein sequence ID" value="PGH17476.1"/>
    <property type="molecule type" value="Genomic_DNA"/>
</dbReference>
<dbReference type="Gene3D" id="2.130.10.10">
    <property type="entry name" value="YVTN repeat-like/Quinoprotein amine dehydrogenase"/>
    <property type="match status" value="1"/>
</dbReference>
<dbReference type="InterPro" id="IPR019405">
    <property type="entry name" value="Lactonase_7-beta_prop"/>
</dbReference>
<accession>A0A2B7Y7K4</accession>
<dbReference type="OrthoDB" id="9972196at2759"/>
<comment type="caution">
    <text evidence="3">The sequence shown here is derived from an EMBL/GenBank/DDBJ whole genome shotgun (WGS) entry which is preliminary data.</text>
</comment>
<dbReference type="PANTHER" id="PTHR30344:SF1">
    <property type="entry name" value="6-PHOSPHOGLUCONOLACTONASE"/>
    <property type="match status" value="1"/>
</dbReference>
<gene>
    <name evidence="3" type="ORF">AJ79_01076</name>
</gene>
<proteinExistence type="inferred from homology"/>
<dbReference type="PANTHER" id="PTHR30344">
    <property type="entry name" value="6-PHOSPHOGLUCONOLACTONASE-RELATED"/>
    <property type="match status" value="1"/>
</dbReference>
<dbReference type="Pfam" id="PF10282">
    <property type="entry name" value="Lactonase"/>
    <property type="match status" value="1"/>
</dbReference>
<dbReference type="AlphaFoldDB" id="A0A2B7Y7K4"/>